<gene>
    <name evidence="2" type="ORF">B8V81_1015</name>
</gene>
<dbReference type="PANTHER" id="PTHR43649:SF12">
    <property type="entry name" value="DIACETYLCHITOBIOSE BINDING PROTEIN DASA"/>
    <property type="match status" value="1"/>
</dbReference>
<dbReference type="SUPFAM" id="SSF53850">
    <property type="entry name" value="Periplasmic binding protein-like II"/>
    <property type="match status" value="1"/>
</dbReference>
<keyword evidence="1" id="KW-0472">Membrane</keyword>
<dbReference type="InterPro" id="IPR050490">
    <property type="entry name" value="Bact_solute-bd_prot1"/>
</dbReference>
<sequence length="554" mass="63324">MKTARPVALAIIVGLLVIAALFLYLSPRADRADHEGAEQAIYGPGEFPIADSRIELEVFVASEPTKEELEKNRFTSYVEQKLGIKFNFVTTSTSALDEAEDILFASGDYPPILLSGSLTTDEQVRYGKRGILRPLNALIDRYGDRLHEIFQQRPDLRQSLTAPDGNLYALPAINECFHCWYAQKLWINTSWLERLDLPMPKTTDELYQVLQAFKRDDPNGNGLHDEIPLSGAVNSWHSEITGFLMSAFIYNTDRNYFYIENGHVGLAAVQPQWRDGLAYIHKLYSEGLIDPQVFTQSIDGVIEKATRQDNVLGAITVGHIRMAYNNGNNIRQSEYEAVPPLIGPAGYQAAGFFSSFDRSTFAITDKATETEAAAAMRLADFLLTEEATVRNEWGMEDLWWRKGKPGEFDEHGRPAKYWLAPEFAQSDTQNEIWAQMGLLYRDRNLRESWAVSQDPYSIVGYEHRLYQETQNKYEGKEPAEVYPDYIFMEMAEAQEAARLRIPINDYIRFNMVQFITGVKNADADWDDYVEGLEKLKLDRYLELHQNAYDSYRQK</sequence>
<dbReference type="Gene3D" id="3.40.190.10">
    <property type="entry name" value="Periplasmic binding protein-like II"/>
    <property type="match status" value="2"/>
</dbReference>
<dbReference type="AlphaFoldDB" id="A0A2N5N8X7"/>
<feature type="transmembrane region" description="Helical" evidence="1">
    <location>
        <begin position="7"/>
        <end position="25"/>
    </location>
</feature>
<protein>
    <submittedName>
        <fullName evidence="2">ABC transporter, substrate-binding protein</fullName>
    </submittedName>
</protein>
<evidence type="ECO:0000313" key="3">
    <source>
        <dbReference type="Proteomes" id="UP000234789"/>
    </source>
</evidence>
<keyword evidence="1" id="KW-0812">Transmembrane</keyword>
<reference evidence="2 3" key="1">
    <citation type="submission" date="2017-05" db="EMBL/GenBank/DDBJ databases">
        <title>Functional genome analysis of Paenibacillus pasadenensis strain R16: insights on endophytic life style and antifungal activity.</title>
        <authorList>
            <person name="Passera A."/>
            <person name="Marcolungo L."/>
            <person name="Casati P."/>
            <person name="Brasca M."/>
            <person name="Quaglino F."/>
            <person name="Delledonne M."/>
        </authorList>
    </citation>
    <scope>NUCLEOTIDE SEQUENCE [LARGE SCALE GENOMIC DNA]</scope>
    <source>
        <strain evidence="2 3">R16</strain>
    </source>
</reference>
<dbReference type="PANTHER" id="PTHR43649">
    <property type="entry name" value="ARABINOSE-BINDING PROTEIN-RELATED"/>
    <property type="match status" value="1"/>
</dbReference>
<dbReference type="EMBL" id="NFEZ01000003">
    <property type="protein sequence ID" value="PLT46791.1"/>
    <property type="molecule type" value="Genomic_DNA"/>
</dbReference>
<accession>A0A2N5N8X7</accession>
<proteinExistence type="predicted"/>
<evidence type="ECO:0000313" key="2">
    <source>
        <dbReference type="EMBL" id="PLT46791.1"/>
    </source>
</evidence>
<dbReference type="InterPro" id="IPR006059">
    <property type="entry name" value="SBP"/>
</dbReference>
<dbReference type="Pfam" id="PF01547">
    <property type="entry name" value="SBP_bac_1"/>
    <property type="match status" value="1"/>
</dbReference>
<evidence type="ECO:0000256" key="1">
    <source>
        <dbReference type="SAM" id="Phobius"/>
    </source>
</evidence>
<keyword evidence="3" id="KW-1185">Reference proteome</keyword>
<comment type="caution">
    <text evidence="2">The sequence shown here is derived from an EMBL/GenBank/DDBJ whole genome shotgun (WGS) entry which is preliminary data.</text>
</comment>
<dbReference type="Proteomes" id="UP000234789">
    <property type="component" value="Unassembled WGS sequence"/>
</dbReference>
<keyword evidence="1" id="KW-1133">Transmembrane helix</keyword>
<organism evidence="2 3">
    <name type="scientific">Paenibacillus pasadenensis</name>
    <dbReference type="NCBI Taxonomy" id="217090"/>
    <lineage>
        <taxon>Bacteria</taxon>
        <taxon>Bacillati</taxon>
        <taxon>Bacillota</taxon>
        <taxon>Bacilli</taxon>
        <taxon>Bacillales</taxon>
        <taxon>Paenibacillaceae</taxon>
        <taxon>Paenibacillus</taxon>
    </lineage>
</organism>
<name>A0A2N5N8X7_9BACL</name>